<protein>
    <submittedName>
        <fullName evidence="2">LacI family transcriptional regulator</fullName>
    </submittedName>
</protein>
<keyword evidence="3" id="KW-1185">Reference proteome</keyword>
<evidence type="ECO:0000313" key="2">
    <source>
        <dbReference type="EMBL" id="MCX3060957.1"/>
    </source>
</evidence>
<comment type="caution">
    <text evidence="2">The sequence shown here is derived from an EMBL/GenBank/DDBJ whole genome shotgun (WGS) entry which is preliminary data.</text>
</comment>
<dbReference type="Proteomes" id="UP001163064">
    <property type="component" value="Unassembled WGS sequence"/>
</dbReference>
<organism evidence="2 3">
    <name type="scientific">Streptomyces beihaiensis</name>
    <dbReference type="NCBI Taxonomy" id="2984495"/>
    <lineage>
        <taxon>Bacteria</taxon>
        <taxon>Bacillati</taxon>
        <taxon>Actinomycetota</taxon>
        <taxon>Actinomycetes</taxon>
        <taxon>Kitasatosporales</taxon>
        <taxon>Streptomycetaceae</taxon>
        <taxon>Streptomyces</taxon>
    </lineage>
</organism>
<evidence type="ECO:0000313" key="3">
    <source>
        <dbReference type="Proteomes" id="UP001163064"/>
    </source>
</evidence>
<proteinExistence type="predicted"/>
<feature type="non-terminal residue" evidence="2">
    <location>
        <position position="75"/>
    </location>
</feature>
<gene>
    <name evidence="2" type="ORF">OFY01_14550</name>
</gene>
<accession>A0ABT3TX53</accession>
<sequence length="75" mass="7540">MNGPAGARRSASGTRRAVPLPSPDRPSLSLAGQRVRGALVIPADPSGATPRDFRGQDVPYVVVDRAAGDGSGCAG</sequence>
<feature type="region of interest" description="Disordered" evidence="1">
    <location>
        <begin position="1"/>
        <end position="31"/>
    </location>
</feature>
<evidence type="ECO:0000256" key="1">
    <source>
        <dbReference type="SAM" id="MobiDB-lite"/>
    </source>
</evidence>
<dbReference type="EMBL" id="JAPHNL010000140">
    <property type="protein sequence ID" value="MCX3060957.1"/>
    <property type="molecule type" value="Genomic_DNA"/>
</dbReference>
<reference evidence="2" key="1">
    <citation type="submission" date="2022-10" db="EMBL/GenBank/DDBJ databases">
        <title>Streptomyces beihaiensis sp. nov., a chitin degrading actinobacterium, isolated from shrimp pond soil.</title>
        <authorList>
            <person name="Xie J."/>
            <person name="Shen N."/>
        </authorList>
    </citation>
    <scope>NUCLEOTIDE SEQUENCE</scope>
    <source>
        <strain evidence="2">GXMU-J5</strain>
    </source>
</reference>
<name>A0ABT3TX53_9ACTN</name>
<feature type="compositionally biased region" description="Low complexity" evidence="1">
    <location>
        <begin position="1"/>
        <end position="30"/>
    </location>
</feature>